<proteinExistence type="predicted"/>
<keyword evidence="3" id="KW-1185">Reference proteome</keyword>
<evidence type="ECO:0000313" key="1">
    <source>
        <dbReference type="EMBL" id="SBT23979.1"/>
    </source>
</evidence>
<gene>
    <name evidence="1" type="ORF">ODI_02668</name>
    <name evidence="2" type="ORF">ODI_R0773</name>
</gene>
<evidence type="ECO:0000313" key="2">
    <source>
        <dbReference type="EMBL" id="SOE47325.1"/>
    </source>
</evidence>
<dbReference type="EMBL" id="FLRC01000004">
    <property type="protein sequence ID" value="SBT23979.1"/>
    <property type="molecule type" value="Genomic_DNA"/>
</dbReference>
<reference evidence="2 3" key="2">
    <citation type="submission" date="2017-08" db="EMBL/GenBank/DDBJ databases">
        <authorList>
            <person name="de Groot N.N."/>
        </authorList>
    </citation>
    <scope>NUCLEOTIDE SEQUENCE [LARGE SCALE GENOMIC DNA]</scope>
    <source>
        <strain evidence="2">Orrdi1</strain>
    </source>
</reference>
<dbReference type="EMBL" id="LT907988">
    <property type="protein sequence ID" value="SOE47325.1"/>
    <property type="molecule type" value="Genomic_DNA"/>
</dbReference>
<protein>
    <submittedName>
        <fullName evidence="1">Flp pilus assembly protein CpaD</fullName>
    </submittedName>
</protein>
<dbReference type="Proteomes" id="UP000078558">
    <property type="component" value="Chromosome I"/>
</dbReference>
<dbReference type="RefSeq" id="WP_067749695.1">
    <property type="nucleotide sequence ID" value="NZ_LT907988.1"/>
</dbReference>
<accession>A0A1C3JXH0</accession>
<dbReference type="Pfam" id="PF09476">
    <property type="entry name" value="Pilus_CpaD"/>
    <property type="match status" value="1"/>
</dbReference>
<evidence type="ECO:0000313" key="3">
    <source>
        <dbReference type="Proteomes" id="UP000078558"/>
    </source>
</evidence>
<dbReference type="OrthoDB" id="9802674at2"/>
<dbReference type="STRING" id="1851544.ODI_02668"/>
<dbReference type="InterPro" id="IPR019027">
    <property type="entry name" value="Pilus_biogenesis_CpaD-related"/>
</dbReference>
<organism evidence="1 3">
    <name type="scientific">Orrella dioscoreae</name>
    <dbReference type="NCBI Taxonomy" id="1851544"/>
    <lineage>
        <taxon>Bacteria</taxon>
        <taxon>Pseudomonadati</taxon>
        <taxon>Pseudomonadota</taxon>
        <taxon>Betaproteobacteria</taxon>
        <taxon>Burkholderiales</taxon>
        <taxon>Alcaligenaceae</taxon>
        <taxon>Orrella</taxon>
    </lineage>
</organism>
<dbReference type="AlphaFoldDB" id="A0A1C3JXH0"/>
<reference evidence="1 3" key="1">
    <citation type="submission" date="2016-06" db="EMBL/GenBank/DDBJ databases">
        <authorList>
            <person name="Kjaerup R.B."/>
            <person name="Dalgaard T.S."/>
            <person name="Juul-Madsen H.R."/>
        </authorList>
    </citation>
    <scope>NUCLEOTIDE SEQUENCE [LARGE SCALE GENOMIC DNA]</scope>
    <source>
        <strain evidence="1">Orrdi1</strain>
    </source>
</reference>
<dbReference type="NCBIfam" id="TIGR02522">
    <property type="entry name" value="pilus_cpaD"/>
    <property type="match status" value="1"/>
</dbReference>
<dbReference type="KEGG" id="odi:ODI_R0773"/>
<sequence>MTHHTFLTSKPAATWRLLPLVLLVALAGCQSPIHETRAKRFGTGVAPQAITAEPRAVALALQIAPDGRGLSPDSLREANAMLSSQGRIETQVLTLTPFNAQGAEIAQRLAQALARSGAREPRVEAVPADPQRVAQAAEAGWDLELQSEALAVDIPRCGIAKPNEWTIHPYYGVGALGCANRANIARMVSDPRDLSRPRTLEGADGKAAAGAVERYQTGETRDLLDIDFDN</sequence>
<name>A0A1C3JXH0_9BURK</name>
<dbReference type="InterPro" id="IPR013361">
    <property type="entry name" value="Pilus_CpaD"/>
</dbReference>